<evidence type="ECO:0000313" key="2">
    <source>
        <dbReference type="EMBL" id="MCW1916532.1"/>
    </source>
</evidence>
<protein>
    <recommendedName>
        <fullName evidence="4">Autotransporter-associated beta strand protein</fullName>
    </recommendedName>
</protein>
<dbReference type="Gene3D" id="2.160.20.20">
    <property type="match status" value="1"/>
</dbReference>
<evidence type="ECO:0008006" key="4">
    <source>
        <dbReference type="Google" id="ProtNLM"/>
    </source>
</evidence>
<dbReference type="InterPro" id="IPR012332">
    <property type="entry name" value="Autotransporter_pectin_lyase_C"/>
</dbReference>
<gene>
    <name evidence="2" type="ORF">OJ996_23295</name>
</gene>
<sequence length="818" mass="81731">MKSPFLRVLFPLACHLPYSPCSAASASWSATPASGDWHAAANWSPASVPVAVEDTATFSATSQPGVFLNAGASPGAIVFATDAPAHGIAVNPAAAASVTMEIGGSGITNGSSFQQHFLAKADAVNGTFGTIRFANAATAGANVRFTAEGGSAATKSGGLVHFTNTATAGTALLENLAVTVTTAARAGTTRFSNQASAGNATLHNYGGTIGSVPISLSGRTELPDSSTVGNATIVNQGATTAGSVGGLLRLSNNASAGSASITNRGGSVTGGRSYVLAFDSSTLGNATLVNEGGSAGTSGAITQIQNNSSAGASTITNKSGNFSGGGQGQTGFYHTSKAGTAVIHSEGSHLSGAGASLLFTNSASAEDATITNSGATSATGGQGFTNFYLNSHAGTAAITNHSGTVNGASGGTTEFRDSSSAGDAAIINKGATVSGARTGWTKFHDNSTAGNATFTNEGVVGSAFYGGATAFYDNSSAGTATLNCIGKGEIIFEGNSSAGTARVNMSHASCALRIDAHNAPGVSIATLEGGGQIYIGANTLVVGASNLATTFSGTIHGAGNLTKVGTGEFLFSGVGNHTDPTRVEGGTLTLRSRGFSRIFKVAAGAFLKFEGKPLGNLDYHIDELHLAGVQQAAGVWGSLTSSAPNKSAFLFGNGTFVVAKNPEPYVAWAQQKGVTDANDVRTADPDKDGMPNIMEYAFDGNPFSPEPQAKIAGKLAAIENQGTPVQVMTLTIPVLGTAETTAFTGTGALSATASGVSYRIQAGGNLSSWSTQVSEIPAAQATALRDSLNLPALSPGWSYRSFSVPVSGPAAFLRAVVE</sequence>
<keyword evidence="1" id="KW-0732">Signal</keyword>
<organism evidence="2 3">
    <name type="scientific">Luteolibacter rhizosphaerae</name>
    <dbReference type="NCBI Taxonomy" id="2989719"/>
    <lineage>
        <taxon>Bacteria</taxon>
        <taxon>Pseudomonadati</taxon>
        <taxon>Verrucomicrobiota</taxon>
        <taxon>Verrucomicrobiia</taxon>
        <taxon>Verrucomicrobiales</taxon>
        <taxon>Verrucomicrobiaceae</taxon>
        <taxon>Luteolibacter</taxon>
    </lineage>
</organism>
<evidence type="ECO:0000256" key="1">
    <source>
        <dbReference type="SAM" id="SignalP"/>
    </source>
</evidence>
<dbReference type="EMBL" id="JAPDDR010000016">
    <property type="protein sequence ID" value="MCW1916532.1"/>
    <property type="molecule type" value="Genomic_DNA"/>
</dbReference>
<reference evidence="2" key="1">
    <citation type="submission" date="2022-10" db="EMBL/GenBank/DDBJ databases">
        <title>Luteolibacter sp. GHJ8, whole genome shotgun sequencing project.</title>
        <authorList>
            <person name="Zhao G."/>
            <person name="Shen L."/>
        </authorList>
    </citation>
    <scope>NUCLEOTIDE SEQUENCE</scope>
    <source>
        <strain evidence="2">GHJ8</strain>
    </source>
</reference>
<accession>A0ABT3GA64</accession>
<feature type="signal peptide" evidence="1">
    <location>
        <begin position="1"/>
        <end position="23"/>
    </location>
</feature>
<dbReference type="RefSeq" id="WP_264516111.1">
    <property type="nucleotide sequence ID" value="NZ_JAPDDR010000016.1"/>
</dbReference>
<keyword evidence="3" id="KW-1185">Reference proteome</keyword>
<proteinExistence type="predicted"/>
<comment type="caution">
    <text evidence="2">The sequence shown here is derived from an EMBL/GenBank/DDBJ whole genome shotgun (WGS) entry which is preliminary data.</text>
</comment>
<dbReference type="Proteomes" id="UP001165653">
    <property type="component" value="Unassembled WGS sequence"/>
</dbReference>
<name>A0ABT3GA64_9BACT</name>
<feature type="chain" id="PRO_5047451294" description="Autotransporter-associated beta strand protein" evidence="1">
    <location>
        <begin position="24"/>
        <end position="818"/>
    </location>
</feature>
<evidence type="ECO:0000313" key="3">
    <source>
        <dbReference type="Proteomes" id="UP001165653"/>
    </source>
</evidence>